<sequence length="260" mass="29688">MATKIEYQMLDINTRDIVVDDLGQRDVNRRRAQFNKIMRTFDPNLVQPVSVALIDGKYYCFDGQMTMKVLKARNADRDLCVKCRVYNGMTKMDAADMFINQRGITSRVTLADRIRVKGNYGDEKARDFQRITENNGLEISWTGNKSKNSVVAVSTLWNEYTSMNDNELYGSFIRIIKQAWNGDPAGAQAQILKGLGLFVRTYKGQYKEDVCIAKLSKKLPNDIIRDAQADRTSGARKYAVQILLAYNYGQLEKNRLPNLL</sequence>
<protein>
    <recommendedName>
        <fullName evidence="2">Coat protein</fullName>
    </recommendedName>
</protein>
<organism evidence="1">
    <name type="scientific">Dulem virus 33</name>
    <dbReference type="NCBI Taxonomy" id="3145751"/>
    <lineage>
        <taxon>Viruses</taxon>
        <taxon>Duplodnaviria</taxon>
        <taxon>Heunggongvirae</taxon>
        <taxon>Uroviricota</taxon>
        <taxon>Caudoviricetes</taxon>
    </lineage>
</organism>
<evidence type="ECO:0000313" key="1">
    <source>
        <dbReference type="EMBL" id="XCD07622.1"/>
    </source>
</evidence>
<name>A0AAU8B8N9_9CAUD</name>
<dbReference type="InterPro" id="IPR046681">
    <property type="entry name" value="DUF6551"/>
</dbReference>
<reference evidence="1" key="1">
    <citation type="submission" date="2024-03" db="EMBL/GenBank/DDBJ databases">
        <title>Diverse circular DNA viruses in blood, oral, and fecal samples of captive lemurs.</title>
        <authorList>
            <person name="Paietta E.N."/>
            <person name="Kraberger S."/>
            <person name="Lund M.C."/>
            <person name="Custer J.M."/>
            <person name="Vargas K.M."/>
            <person name="Ehmke E.E."/>
            <person name="Yoder A.D."/>
            <person name="Varsani A."/>
        </authorList>
    </citation>
    <scope>NUCLEOTIDE SEQUENCE</scope>
    <source>
        <strain evidence="1">Duke_28FS_2</strain>
    </source>
</reference>
<evidence type="ECO:0008006" key="2">
    <source>
        <dbReference type="Google" id="ProtNLM"/>
    </source>
</evidence>
<dbReference type="EMBL" id="PP511792">
    <property type="protein sequence ID" value="XCD07622.1"/>
    <property type="molecule type" value="Genomic_DNA"/>
</dbReference>
<accession>A0AAU8B8N9</accession>
<proteinExistence type="predicted"/>
<dbReference type="Pfam" id="PF20188">
    <property type="entry name" value="DUF6551"/>
    <property type="match status" value="1"/>
</dbReference>